<keyword evidence="2" id="KW-1185">Reference proteome</keyword>
<proteinExistence type="predicted"/>
<evidence type="ECO:0000313" key="1">
    <source>
        <dbReference type="EMBL" id="GIN59195.1"/>
    </source>
</evidence>
<dbReference type="RefSeq" id="WP_212967111.1">
    <property type="nucleotide sequence ID" value="NZ_BORB01000038.1"/>
</dbReference>
<comment type="caution">
    <text evidence="1">The sequence shown here is derived from an EMBL/GenBank/DDBJ whole genome shotgun (WGS) entry which is preliminary data.</text>
</comment>
<evidence type="ECO:0000313" key="2">
    <source>
        <dbReference type="Proteomes" id="UP000679950"/>
    </source>
</evidence>
<reference evidence="1 2" key="1">
    <citation type="submission" date="2021-03" db="EMBL/GenBank/DDBJ databases">
        <title>Antimicrobial resistance genes in bacteria isolated from Japanese honey, and their potential for conferring macrolide and lincosamide resistance in the American foulbrood pathogen Paenibacillus larvae.</title>
        <authorList>
            <person name="Okamoto M."/>
            <person name="Kumagai M."/>
            <person name="Kanamori H."/>
            <person name="Takamatsu D."/>
        </authorList>
    </citation>
    <scope>NUCLEOTIDE SEQUENCE [LARGE SCALE GENOMIC DNA]</scope>
    <source>
        <strain evidence="1 2">J8TS2</strain>
    </source>
</reference>
<organism evidence="1 2">
    <name type="scientific">Lederbergia ruris</name>
    <dbReference type="NCBI Taxonomy" id="217495"/>
    <lineage>
        <taxon>Bacteria</taxon>
        <taxon>Bacillati</taxon>
        <taxon>Bacillota</taxon>
        <taxon>Bacilli</taxon>
        <taxon>Bacillales</taxon>
        <taxon>Bacillaceae</taxon>
        <taxon>Lederbergia</taxon>
    </lineage>
</organism>
<protein>
    <submittedName>
        <fullName evidence="1">Uncharacterized protein</fullName>
    </submittedName>
</protein>
<dbReference type="EMBL" id="BORB01000038">
    <property type="protein sequence ID" value="GIN59195.1"/>
    <property type="molecule type" value="Genomic_DNA"/>
</dbReference>
<name>A0ABQ4KMN8_9BACI</name>
<accession>A0ABQ4KMN8</accession>
<dbReference type="Proteomes" id="UP000679950">
    <property type="component" value="Unassembled WGS sequence"/>
</dbReference>
<sequence length="148" mass="17359">MPTIKALYEDAIKYEESLLAHFIFCLLQERKVDLEEDNAVLSQIKPDPEKLEKLLEMNYLGFDQIKIFSLKIARQKWAFIFAQTAEEAQRHLRLQTGQKPLNCLELSPDEVIFTGNRFLNFRELKKEQTQFPCLVAVYEKYPGNKAFV</sequence>
<gene>
    <name evidence="1" type="ORF">J8TS2_35140</name>
</gene>